<comment type="caution">
    <text evidence="1">The sequence shown here is derived from an EMBL/GenBank/DDBJ whole genome shotgun (WGS) entry which is preliminary data.</text>
</comment>
<protein>
    <submittedName>
        <fullName evidence="1">Uncharacterized protein</fullName>
    </submittedName>
</protein>
<accession>A0A2W4QQ31</accession>
<dbReference type="Proteomes" id="UP000249396">
    <property type="component" value="Unassembled WGS sequence"/>
</dbReference>
<dbReference type="EMBL" id="QJPH01000432">
    <property type="protein sequence ID" value="PZN74305.1"/>
    <property type="molecule type" value="Genomic_DNA"/>
</dbReference>
<sequence length="161" mass="17150">MVGVVRVGIFAINHDYADLNAGVNRLHLGNILLGKLGIGVGLVWDGVSVVLPRAIVLIANFPIFEPVLMRHVGIAYPCGRLLRSAAAIVDSDEGLRTRTEGDIGKAIKVTRPLIVGFDVSVSLPVILVCLRTTRKAQCLVVDRLQQGNACGGVERPVPHGC</sequence>
<evidence type="ECO:0000313" key="2">
    <source>
        <dbReference type="Proteomes" id="UP000249396"/>
    </source>
</evidence>
<dbReference type="AlphaFoldDB" id="A0A2W4QQ31"/>
<reference evidence="1 2" key="1">
    <citation type="journal article" date="2018" name="Aquat. Microb. Ecol.">
        <title>Gammaproteobacterial methanotrophs dominate.</title>
        <authorList>
            <person name="Rissanen A.J."/>
            <person name="Saarenheimo J."/>
            <person name="Tiirola M."/>
            <person name="Peura S."/>
            <person name="Aalto S.L."/>
            <person name="Karvinen A."/>
            <person name="Nykanen H."/>
        </authorList>
    </citation>
    <scope>NUCLEOTIDE SEQUENCE [LARGE SCALE GENOMIC DNA]</scope>
    <source>
        <strain evidence="1">AMbin10</strain>
    </source>
</reference>
<gene>
    <name evidence="1" type="ORF">DM484_21495</name>
</gene>
<feature type="non-terminal residue" evidence="1">
    <location>
        <position position="161"/>
    </location>
</feature>
<evidence type="ECO:0000313" key="1">
    <source>
        <dbReference type="EMBL" id="PZN74305.1"/>
    </source>
</evidence>
<proteinExistence type="predicted"/>
<organism evidence="1 2">
    <name type="scientific">Candidatus Methylumidiphilus alinenensis</name>
    <dbReference type="NCBI Taxonomy" id="2202197"/>
    <lineage>
        <taxon>Bacteria</taxon>
        <taxon>Pseudomonadati</taxon>
        <taxon>Pseudomonadota</taxon>
        <taxon>Gammaproteobacteria</taxon>
        <taxon>Methylococcales</taxon>
        <taxon>Candidatus Methylumidiphilus</taxon>
    </lineage>
</organism>
<name>A0A2W4QQ31_9GAMM</name>